<accession>A0AAV5A957</accession>
<evidence type="ECO:0000313" key="2">
    <source>
        <dbReference type="Proteomes" id="UP001050691"/>
    </source>
</evidence>
<organism evidence="1 2">
    <name type="scientific">Clathrus columnatus</name>
    <dbReference type="NCBI Taxonomy" id="1419009"/>
    <lineage>
        <taxon>Eukaryota</taxon>
        <taxon>Fungi</taxon>
        <taxon>Dikarya</taxon>
        <taxon>Basidiomycota</taxon>
        <taxon>Agaricomycotina</taxon>
        <taxon>Agaricomycetes</taxon>
        <taxon>Phallomycetidae</taxon>
        <taxon>Phallales</taxon>
        <taxon>Clathraceae</taxon>
        <taxon>Clathrus</taxon>
    </lineage>
</organism>
<evidence type="ECO:0000313" key="1">
    <source>
        <dbReference type="EMBL" id="GJJ11161.1"/>
    </source>
</evidence>
<evidence type="ECO:0008006" key="3">
    <source>
        <dbReference type="Google" id="ProtNLM"/>
    </source>
</evidence>
<name>A0AAV5A957_9AGAM</name>
<reference evidence="1" key="1">
    <citation type="submission" date="2021-10" db="EMBL/GenBank/DDBJ databases">
        <title>De novo Genome Assembly of Clathrus columnatus (Basidiomycota, Fungi) Using Illumina and Nanopore Sequence Data.</title>
        <authorList>
            <person name="Ogiso-Tanaka E."/>
            <person name="Itagaki H."/>
            <person name="Hosoya T."/>
            <person name="Hosaka K."/>
        </authorList>
    </citation>
    <scope>NUCLEOTIDE SEQUENCE</scope>
    <source>
        <strain evidence="1">MO-923</strain>
    </source>
</reference>
<dbReference type="AlphaFoldDB" id="A0AAV5A957"/>
<comment type="caution">
    <text evidence="1">The sequence shown here is derived from an EMBL/GenBank/DDBJ whole genome shotgun (WGS) entry which is preliminary data.</text>
</comment>
<protein>
    <recommendedName>
        <fullName evidence="3">Restriction endonuclease domain-containing protein</fullName>
    </recommendedName>
</protein>
<keyword evidence="2" id="KW-1185">Reference proteome</keyword>
<dbReference type="EMBL" id="BPWL01000006">
    <property type="protein sequence ID" value="GJJ11161.1"/>
    <property type="molecule type" value="Genomic_DNA"/>
</dbReference>
<dbReference type="Proteomes" id="UP001050691">
    <property type="component" value="Unassembled WGS sequence"/>
</dbReference>
<proteinExistence type="predicted"/>
<sequence>MPWPEDFLLIGGIPFEAVEKHYYPHYSALLYDVFPPGSPFMVSPSGPTNVRWHSDFSIQVAHHVFLTPLVVEIKPATHFDTISAREYADWQMRQRLTSLMSAPIHLPTVYGLSFLGRRVCFYRLEEGGEVIPFSIPRDPDIVNDVAPQQGWRMDILEQDTEDQIRDLVITI</sequence>
<gene>
    <name evidence="1" type="ORF">Clacol_005393</name>
</gene>